<dbReference type="AlphaFoldDB" id="A0A3A4BC43"/>
<organism evidence="6 7">
    <name type="scientific">Bailinhaonella thermotolerans</name>
    <dbReference type="NCBI Taxonomy" id="1070861"/>
    <lineage>
        <taxon>Bacteria</taxon>
        <taxon>Bacillati</taxon>
        <taxon>Actinomycetota</taxon>
        <taxon>Actinomycetes</taxon>
        <taxon>Streptosporangiales</taxon>
        <taxon>Streptosporangiaceae</taxon>
        <taxon>Bailinhaonella</taxon>
    </lineage>
</organism>
<name>A0A3A4BC43_9ACTN</name>
<dbReference type="PROSITE" id="PS50977">
    <property type="entry name" value="HTH_TETR_2"/>
    <property type="match status" value="1"/>
</dbReference>
<sequence length="201" mass="22196">MTPQVHRAGNAPPTGRRRGTALEQAIFEAVVQQLETVGYAGLTMEGVAAAAQTGKAALYRRWPGKAELVVDTLDRLLPSPEDLPDRGNVRDELIELLRQKAAVLNSRVGRAVQSLLAETERDLPFVRLVQERVFEPRLNVFRVILERGGRRGEIRPEPISPLVADVGPAMLVQRFLGDSSPIPDDFLVAIVDELILPLIKR</sequence>
<dbReference type="InterPro" id="IPR036271">
    <property type="entry name" value="Tet_transcr_reg_TetR-rel_C_sf"/>
</dbReference>
<dbReference type="Proteomes" id="UP000265768">
    <property type="component" value="Unassembled WGS sequence"/>
</dbReference>
<keyword evidence="1" id="KW-0805">Transcription regulation</keyword>
<dbReference type="RefSeq" id="WP_119924640.1">
    <property type="nucleotide sequence ID" value="NZ_QZEY01000001.1"/>
</dbReference>
<comment type="caution">
    <text evidence="6">The sequence shown here is derived from an EMBL/GenBank/DDBJ whole genome shotgun (WGS) entry which is preliminary data.</text>
</comment>
<keyword evidence="7" id="KW-1185">Reference proteome</keyword>
<dbReference type="Pfam" id="PF00440">
    <property type="entry name" value="TetR_N"/>
    <property type="match status" value="1"/>
</dbReference>
<dbReference type="Gene3D" id="1.10.357.10">
    <property type="entry name" value="Tetracycline Repressor, domain 2"/>
    <property type="match status" value="1"/>
</dbReference>
<gene>
    <name evidence="6" type="ORF">D5H75_02440</name>
</gene>
<dbReference type="Pfam" id="PF16859">
    <property type="entry name" value="TetR_C_11"/>
    <property type="match status" value="1"/>
</dbReference>
<dbReference type="SUPFAM" id="SSF48498">
    <property type="entry name" value="Tetracyclin repressor-like, C-terminal domain"/>
    <property type="match status" value="1"/>
</dbReference>
<evidence type="ECO:0000256" key="3">
    <source>
        <dbReference type="ARBA" id="ARBA00023163"/>
    </source>
</evidence>
<dbReference type="GO" id="GO:0000976">
    <property type="term" value="F:transcription cis-regulatory region binding"/>
    <property type="evidence" value="ECO:0007669"/>
    <property type="project" value="TreeGrafter"/>
</dbReference>
<dbReference type="Gene3D" id="1.10.10.60">
    <property type="entry name" value="Homeodomain-like"/>
    <property type="match status" value="1"/>
</dbReference>
<dbReference type="InterPro" id="IPR009057">
    <property type="entry name" value="Homeodomain-like_sf"/>
</dbReference>
<evidence type="ECO:0000259" key="5">
    <source>
        <dbReference type="PROSITE" id="PS50977"/>
    </source>
</evidence>
<evidence type="ECO:0000313" key="6">
    <source>
        <dbReference type="EMBL" id="RJL35666.1"/>
    </source>
</evidence>
<reference evidence="6 7" key="1">
    <citation type="submission" date="2018-09" db="EMBL/GenBank/DDBJ databases">
        <title>YIM 75507 draft genome.</title>
        <authorList>
            <person name="Tang S."/>
            <person name="Feng Y."/>
        </authorList>
    </citation>
    <scope>NUCLEOTIDE SEQUENCE [LARGE SCALE GENOMIC DNA]</scope>
    <source>
        <strain evidence="6 7">YIM 75507</strain>
    </source>
</reference>
<dbReference type="InterPro" id="IPR050109">
    <property type="entry name" value="HTH-type_TetR-like_transc_reg"/>
</dbReference>
<evidence type="ECO:0000256" key="1">
    <source>
        <dbReference type="ARBA" id="ARBA00023015"/>
    </source>
</evidence>
<evidence type="ECO:0000256" key="2">
    <source>
        <dbReference type="ARBA" id="ARBA00023125"/>
    </source>
</evidence>
<dbReference type="InterPro" id="IPR011075">
    <property type="entry name" value="TetR_C"/>
</dbReference>
<dbReference type="InterPro" id="IPR001647">
    <property type="entry name" value="HTH_TetR"/>
</dbReference>
<accession>A0A3A4BC43</accession>
<dbReference type="EMBL" id="QZEY01000001">
    <property type="protein sequence ID" value="RJL35666.1"/>
    <property type="molecule type" value="Genomic_DNA"/>
</dbReference>
<dbReference type="GO" id="GO:0003700">
    <property type="term" value="F:DNA-binding transcription factor activity"/>
    <property type="evidence" value="ECO:0007669"/>
    <property type="project" value="TreeGrafter"/>
</dbReference>
<dbReference type="OrthoDB" id="9796019at2"/>
<keyword evidence="3" id="KW-0804">Transcription</keyword>
<proteinExistence type="predicted"/>
<feature type="domain" description="HTH tetR-type" evidence="5">
    <location>
        <begin position="20"/>
        <end position="80"/>
    </location>
</feature>
<dbReference type="PANTHER" id="PTHR30055">
    <property type="entry name" value="HTH-TYPE TRANSCRIPTIONAL REGULATOR RUTR"/>
    <property type="match status" value="1"/>
</dbReference>
<evidence type="ECO:0000256" key="4">
    <source>
        <dbReference type="PROSITE-ProRule" id="PRU00335"/>
    </source>
</evidence>
<protein>
    <submittedName>
        <fullName evidence="6">TetR family transcriptional regulator</fullName>
    </submittedName>
</protein>
<dbReference type="PANTHER" id="PTHR30055:SF225">
    <property type="entry name" value="TRANSCRIPTIONAL REGULATORY PROTEIN-RELATED"/>
    <property type="match status" value="1"/>
</dbReference>
<feature type="DNA-binding region" description="H-T-H motif" evidence="4">
    <location>
        <begin position="43"/>
        <end position="62"/>
    </location>
</feature>
<keyword evidence="2 4" id="KW-0238">DNA-binding</keyword>
<dbReference type="SUPFAM" id="SSF46689">
    <property type="entry name" value="Homeodomain-like"/>
    <property type="match status" value="1"/>
</dbReference>
<evidence type="ECO:0000313" key="7">
    <source>
        <dbReference type="Proteomes" id="UP000265768"/>
    </source>
</evidence>